<comment type="similarity">
    <text evidence="5">Belongs to the EutC family.</text>
</comment>
<dbReference type="InterPro" id="IPR042255">
    <property type="entry name" value="EutC_N"/>
</dbReference>
<reference evidence="7 8" key="1">
    <citation type="submission" date="2020-04" db="EMBL/GenBank/DDBJ databases">
        <title>Genome sequencing of novel species.</title>
        <authorList>
            <person name="Heo J."/>
            <person name="Kim S.-J."/>
            <person name="Kim J.-S."/>
            <person name="Hong S.-B."/>
            <person name="Kwon S.-W."/>
        </authorList>
    </citation>
    <scope>NUCLEOTIDE SEQUENCE [LARGE SCALE GENOMIC DNA]</scope>
    <source>
        <strain evidence="7 8">AF9R3</strain>
    </source>
</reference>
<evidence type="ECO:0000313" key="8">
    <source>
        <dbReference type="Proteomes" id="UP000503117"/>
    </source>
</evidence>
<dbReference type="PANTHER" id="PTHR39330:SF1">
    <property type="entry name" value="ETHANOLAMINE AMMONIA-LYASE SMALL SUBUNIT"/>
    <property type="match status" value="1"/>
</dbReference>
<accession>A0ABX6M7E5</accession>
<sequence length="302" mass="31535">MDKPVTSNPWSALQQFTAARIALGRSGVSQPTAPQLAFQQAHARARDAVHLALDPVALGEALHDASGLPWISLHSAAPDRNTYLQRPDLGRRLDDASRAKLAATTTPAAAATTTAPADADPSTADAVTAAMPAAAIAPATPSAAGACYDLALVVADGLSALAIEQNAAPLIRALMARLSAEQWRLAPITIVQQGRVAIGDEVAHLLDAQAVVVLIGERPGLSSPDSMGLYLTWAPRPGLTDASRNCISNVRPAGLTCDAAAFKLHYLLSEARRRQLSGVALKDETASDSADLEAPRRNFLLE</sequence>
<keyword evidence="1 5" id="KW-0846">Cobalamin</keyword>
<dbReference type="EMBL" id="CP051684">
    <property type="protein sequence ID" value="QJD90233.1"/>
    <property type="molecule type" value="Genomic_DNA"/>
</dbReference>
<keyword evidence="2 5" id="KW-0456">Lyase</keyword>
<evidence type="ECO:0000256" key="3">
    <source>
        <dbReference type="ARBA" id="ARBA00023285"/>
    </source>
</evidence>
<evidence type="ECO:0000313" key="7">
    <source>
        <dbReference type="EMBL" id="QJD90233.1"/>
    </source>
</evidence>
<organism evidence="7 8">
    <name type="scientific">Duganella dendranthematis</name>
    <dbReference type="NCBI Taxonomy" id="2728021"/>
    <lineage>
        <taxon>Bacteria</taxon>
        <taxon>Pseudomonadati</taxon>
        <taxon>Pseudomonadota</taxon>
        <taxon>Betaproteobacteria</taxon>
        <taxon>Burkholderiales</taxon>
        <taxon>Oxalobacteraceae</taxon>
        <taxon>Telluria group</taxon>
        <taxon>Duganella</taxon>
    </lineage>
</organism>
<evidence type="ECO:0000256" key="5">
    <source>
        <dbReference type="HAMAP-Rule" id="MF_00601"/>
    </source>
</evidence>
<feature type="binding site" evidence="5">
    <location>
        <position position="246"/>
    </location>
    <ligand>
        <name>adenosylcob(III)alamin</name>
        <dbReference type="ChEBI" id="CHEBI:18408"/>
    </ligand>
</feature>
<dbReference type="HAMAP" id="MF_00601">
    <property type="entry name" value="EutC"/>
    <property type="match status" value="1"/>
</dbReference>
<comment type="subcellular location">
    <subcellularLocation>
        <location evidence="5">Bacterial microcompartment</location>
    </subcellularLocation>
</comment>
<feature type="region of interest" description="Disordered" evidence="6">
    <location>
        <begin position="100"/>
        <end position="122"/>
    </location>
</feature>
<keyword evidence="4 5" id="KW-1283">Bacterial microcompartment</keyword>
<evidence type="ECO:0000256" key="4">
    <source>
        <dbReference type="ARBA" id="ARBA00024446"/>
    </source>
</evidence>
<comment type="function">
    <text evidence="5">Catalyzes the deamination of various vicinal amino-alcohols to oxo compounds. Allows this organism to utilize ethanolamine as the sole source of nitrogen and carbon in the presence of external vitamin B12.</text>
</comment>
<comment type="subunit">
    <text evidence="5">The basic unit is a heterodimer which dimerizes to form tetramers. The heterotetramers trimerize; 6 large subunits form a core ring with 6 small subunits projecting outwards.</text>
</comment>
<feature type="compositionally biased region" description="Low complexity" evidence="6">
    <location>
        <begin position="102"/>
        <end position="122"/>
    </location>
</feature>
<evidence type="ECO:0000256" key="6">
    <source>
        <dbReference type="SAM" id="MobiDB-lite"/>
    </source>
</evidence>
<evidence type="ECO:0000256" key="2">
    <source>
        <dbReference type="ARBA" id="ARBA00023239"/>
    </source>
</evidence>
<dbReference type="Proteomes" id="UP000503117">
    <property type="component" value="Chromosome"/>
</dbReference>
<dbReference type="PANTHER" id="PTHR39330">
    <property type="entry name" value="ETHANOLAMINE AMMONIA-LYASE LIGHT CHAIN"/>
    <property type="match status" value="1"/>
</dbReference>
<dbReference type="EC" id="4.3.1.7" evidence="5"/>
<keyword evidence="3 5" id="KW-0170">Cobalt</keyword>
<evidence type="ECO:0000256" key="1">
    <source>
        <dbReference type="ARBA" id="ARBA00022628"/>
    </source>
</evidence>
<name>A0ABX6M7E5_9BURK</name>
<comment type="pathway">
    <text evidence="5">Amine and polyamine degradation; ethanolamine degradation.</text>
</comment>
<keyword evidence="8" id="KW-1185">Reference proteome</keyword>
<dbReference type="Pfam" id="PF05985">
    <property type="entry name" value="EutC"/>
    <property type="match status" value="2"/>
</dbReference>
<proteinExistence type="inferred from homology"/>
<dbReference type="Gene3D" id="1.10.30.40">
    <property type="entry name" value="Ethanolamine ammonia-lyase light chain (EutC), N-terminal domain"/>
    <property type="match status" value="1"/>
</dbReference>
<gene>
    <name evidence="5" type="primary">eutC</name>
    <name evidence="7" type="ORF">HH213_09075</name>
</gene>
<dbReference type="InterPro" id="IPR009246">
    <property type="entry name" value="EutC"/>
</dbReference>
<dbReference type="Gene3D" id="3.40.50.11240">
    <property type="entry name" value="Ethanolamine ammonia-lyase light chain (EutC)"/>
    <property type="match status" value="1"/>
</dbReference>
<dbReference type="InterPro" id="IPR042251">
    <property type="entry name" value="EutC_C"/>
</dbReference>
<protein>
    <recommendedName>
        <fullName evidence="5">Ethanolamine ammonia-lyase small subunit</fullName>
        <shortName evidence="5">EAL small subunit</shortName>
        <ecNumber evidence="5">4.3.1.7</ecNumber>
    </recommendedName>
</protein>
<dbReference type="PIRSF" id="PIRSF018982">
    <property type="entry name" value="EutC"/>
    <property type="match status" value="1"/>
</dbReference>
<comment type="catalytic activity">
    <reaction evidence="5">
        <text>ethanolamine = acetaldehyde + NH4(+)</text>
        <dbReference type="Rhea" id="RHEA:15313"/>
        <dbReference type="ChEBI" id="CHEBI:15343"/>
        <dbReference type="ChEBI" id="CHEBI:28938"/>
        <dbReference type="ChEBI" id="CHEBI:57603"/>
        <dbReference type="EC" id="4.3.1.7"/>
    </reaction>
</comment>
<dbReference type="RefSeq" id="WP_169112047.1">
    <property type="nucleotide sequence ID" value="NZ_CP051684.1"/>
</dbReference>
<feature type="binding site" evidence="5">
    <location>
        <position position="217"/>
    </location>
    <ligand>
        <name>adenosylcob(III)alamin</name>
        <dbReference type="ChEBI" id="CHEBI:18408"/>
    </ligand>
</feature>
<comment type="cofactor">
    <cofactor evidence="5">
        <name>adenosylcob(III)alamin</name>
        <dbReference type="ChEBI" id="CHEBI:18408"/>
    </cofactor>
    <text evidence="5">Binds between the large and small subunits.</text>
</comment>
<feature type="binding site" evidence="5">
    <location>
        <position position="196"/>
    </location>
    <ligand>
        <name>adenosylcob(III)alamin</name>
        <dbReference type="ChEBI" id="CHEBI:18408"/>
    </ligand>
</feature>